<dbReference type="PRINTS" id="PR00381">
    <property type="entry name" value="KINESINLIGHT"/>
</dbReference>
<dbReference type="InterPro" id="IPR024983">
    <property type="entry name" value="CHAT_dom"/>
</dbReference>
<sequence>MTHGHLRIARHLLTALLLSATGGAVGTGIRAQPQEPTEVQQLREQAGQFEKAGQYRQAIESLQRVVSVQQQTPDPLPELMAASLRQLANLHRLMGEYNQAETFVRQAVALCERQLKPGHPEAAAGFYVLALVHRDRGDYLQAEPLLQRALAERERAFGAQHPEVARTLNSLANLYAEQGAYRQAEPLYRRTLAIWEQQHGRSHPQVASTLVNLALLYSEQGAYRQAEPLYRRALAIGEQKLGPQHPSVGVTLQNLAILAAEQGNPQEAETLFRRALAIGEQTFGPEHPTVAAVLGNLADLQAQQGDLEQAEPLYRRALAIGEQKLGPQHPFVADTLGNLARLCAQKGDDRQAEALFERAVAIWKKTSDLRQPKAARLLADQAIFLAAQNRLAAAVESMHTSLELQEANAALNLAVGSENRKRDYLALLQQTTDIALWLHLHRAPADRAAARLALDTLLRRKARLLDILSDELHTLRRRLNTGDRQLFDALADTRRRLAGLIFRGPGTELPEPYRDTVKALARQIDTLESQLAERSAAFRSHKQSAAVTVDTVAKAIPAGAVLIELAVYRPVDPQAAQSMRFGAPRYAAYLLSGDGAFQAVDLGAVAPVDGLVRPLRQFLGDPQVPVAQVRRIARQLHRRLMQPVVERLPSGTRHLLLSADGTLHLLPFAALLDERNRYLVEDFAIGYLDSGRELLRLGSGQPLSRQPPLILADPDYRRTGLASARRTKGSARTVPALRSVDLFRLPPLPPLPGTGREARKLASLLPDARVLTGRRATENILKQTPAPRILHLATHGFFLDAVTISGQAPPAVVSENPLLRSGLAMAGFDARSSAEEDGVLTALEVSSLDLQGTALVVLSACDTGLGQVQAGEGVYGLRRAFALAGAQSQLVSLWKVEDQATLHLMEAYYSALHNGLGRSEALRRAQLQLRAERRLEHPFYWAGFIPSGDWRPLPPTRRTTQAMKRSSPLTGVRPGT</sequence>
<evidence type="ECO:0000313" key="8">
    <source>
        <dbReference type="Proteomes" id="UP001054846"/>
    </source>
</evidence>
<feature type="repeat" description="TPR" evidence="3">
    <location>
        <begin position="207"/>
        <end position="240"/>
    </location>
</feature>
<dbReference type="Gene3D" id="1.25.40.10">
    <property type="entry name" value="Tetratricopeptide repeat domain"/>
    <property type="match status" value="2"/>
</dbReference>
<dbReference type="Proteomes" id="UP001054846">
    <property type="component" value="Chromosome"/>
</dbReference>
<keyword evidence="5" id="KW-0732">Signal</keyword>
<dbReference type="SMART" id="SM00028">
    <property type="entry name" value="TPR"/>
    <property type="match status" value="9"/>
</dbReference>
<feature type="repeat" description="TPR" evidence="3">
    <location>
        <begin position="291"/>
        <end position="324"/>
    </location>
</feature>
<feature type="compositionally biased region" description="Polar residues" evidence="4">
    <location>
        <begin position="957"/>
        <end position="969"/>
    </location>
</feature>
<dbReference type="PANTHER" id="PTHR45641:SF19">
    <property type="entry name" value="NEPHROCYSTIN-3"/>
    <property type="match status" value="1"/>
</dbReference>
<name>A0ABY3PLE4_9CYAN</name>
<feature type="chain" id="PRO_5047036233" evidence="5">
    <location>
        <begin position="25"/>
        <end position="976"/>
    </location>
</feature>
<gene>
    <name evidence="7" type="ORF">ISF26_22445</name>
</gene>
<dbReference type="InterPro" id="IPR011990">
    <property type="entry name" value="TPR-like_helical_dom_sf"/>
</dbReference>
<dbReference type="InterPro" id="IPR019734">
    <property type="entry name" value="TPR_rpt"/>
</dbReference>
<keyword evidence="1" id="KW-0677">Repeat</keyword>
<feature type="signal peptide" evidence="5">
    <location>
        <begin position="1"/>
        <end position="24"/>
    </location>
</feature>
<dbReference type="PANTHER" id="PTHR45641">
    <property type="entry name" value="TETRATRICOPEPTIDE REPEAT PROTEIN (AFU_ORTHOLOGUE AFUA_6G03870)"/>
    <property type="match status" value="1"/>
</dbReference>
<evidence type="ECO:0000256" key="5">
    <source>
        <dbReference type="SAM" id="SignalP"/>
    </source>
</evidence>
<feature type="domain" description="CHAT" evidence="6">
    <location>
        <begin position="631"/>
        <end position="949"/>
    </location>
</feature>
<evidence type="ECO:0000259" key="6">
    <source>
        <dbReference type="Pfam" id="PF12770"/>
    </source>
</evidence>
<protein>
    <submittedName>
        <fullName evidence="7">Tetratricopeptide repeat protein</fullName>
    </submittedName>
</protein>
<dbReference type="PROSITE" id="PS50005">
    <property type="entry name" value="TPR"/>
    <property type="match status" value="2"/>
</dbReference>
<evidence type="ECO:0000256" key="3">
    <source>
        <dbReference type="PROSITE-ProRule" id="PRU00339"/>
    </source>
</evidence>
<dbReference type="SUPFAM" id="SSF48452">
    <property type="entry name" value="TPR-like"/>
    <property type="match status" value="2"/>
</dbReference>
<dbReference type="RefSeq" id="WP_230841519.1">
    <property type="nucleotide sequence ID" value="NZ_CP063845.1"/>
</dbReference>
<feature type="region of interest" description="Disordered" evidence="4">
    <location>
        <begin position="952"/>
        <end position="976"/>
    </location>
</feature>
<evidence type="ECO:0000256" key="4">
    <source>
        <dbReference type="SAM" id="MobiDB-lite"/>
    </source>
</evidence>
<evidence type="ECO:0000256" key="1">
    <source>
        <dbReference type="ARBA" id="ARBA00022737"/>
    </source>
</evidence>
<dbReference type="Pfam" id="PF12770">
    <property type="entry name" value="CHAT"/>
    <property type="match status" value="1"/>
</dbReference>
<reference evidence="7 8" key="1">
    <citation type="journal article" date="2021" name="Genome Biol. Evol.">
        <title>Complete Genome Sequencing of a Novel Gloeobacter Species from a Waterfall Cave in Mexico.</title>
        <authorList>
            <person name="Saw J.H."/>
            <person name="Cardona T."/>
            <person name="Montejano G."/>
        </authorList>
    </citation>
    <scope>NUCLEOTIDE SEQUENCE [LARGE SCALE GENOMIC DNA]</scope>
    <source>
        <strain evidence="7">MG652769</strain>
    </source>
</reference>
<dbReference type="Pfam" id="PF13424">
    <property type="entry name" value="TPR_12"/>
    <property type="match status" value="4"/>
</dbReference>
<keyword evidence="2 3" id="KW-0802">TPR repeat</keyword>
<keyword evidence="8" id="KW-1185">Reference proteome</keyword>
<accession>A0ABY3PLE4</accession>
<evidence type="ECO:0000256" key="2">
    <source>
        <dbReference type="ARBA" id="ARBA00022803"/>
    </source>
</evidence>
<proteinExistence type="predicted"/>
<evidence type="ECO:0000313" key="7">
    <source>
        <dbReference type="EMBL" id="UFP94467.1"/>
    </source>
</evidence>
<organism evidence="7 8">
    <name type="scientific">Gloeobacter morelensis MG652769</name>
    <dbReference type="NCBI Taxonomy" id="2781736"/>
    <lineage>
        <taxon>Bacteria</taxon>
        <taxon>Bacillati</taxon>
        <taxon>Cyanobacteriota</taxon>
        <taxon>Cyanophyceae</taxon>
        <taxon>Gloeobacterales</taxon>
        <taxon>Gloeobacteraceae</taxon>
        <taxon>Gloeobacter</taxon>
        <taxon>Gloeobacter morelensis</taxon>
    </lineage>
</organism>
<dbReference type="EMBL" id="CP063845">
    <property type="protein sequence ID" value="UFP94467.1"/>
    <property type="molecule type" value="Genomic_DNA"/>
</dbReference>